<dbReference type="NCBIfam" id="NF037995">
    <property type="entry name" value="TRAP_S1"/>
    <property type="match status" value="1"/>
</dbReference>
<dbReference type="InterPro" id="IPR018389">
    <property type="entry name" value="DctP_fam"/>
</dbReference>
<dbReference type="PANTHER" id="PTHR33376">
    <property type="match status" value="1"/>
</dbReference>
<proteinExistence type="predicted"/>
<evidence type="ECO:0000256" key="2">
    <source>
        <dbReference type="SAM" id="SignalP"/>
    </source>
</evidence>
<evidence type="ECO:0000313" key="6">
    <source>
        <dbReference type="Proteomes" id="UP000462271"/>
    </source>
</evidence>
<dbReference type="Proteomes" id="UP000462271">
    <property type="component" value="Unassembled WGS sequence"/>
</dbReference>
<dbReference type="NCBIfam" id="TIGR00787">
    <property type="entry name" value="dctP"/>
    <property type="match status" value="1"/>
</dbReference>
<keyword evidence="1 2" id="KW-0732">Signal</keyword>
<sequence length="325" mass="35620">MKMNKEISVFRLAFILPLFIFSASYAAESLNVSTSLSPDDPIYKGLQSFKKGVEARTKGEIKIKLFSSGQLGADNELLQHAQAGSNVGVVVDGARLAQFVPEFAIIPAPFVFKDYTALKTFIASPVFLQWSDKMASNSGLMPLSFNWYQGARMLVTQKPITKPSDLNGVRVRALEAPVTIETIKCMGGSPTPLSWSEVYSSIQTGVVDAAEAQPTAVYGSKLYEITKYITKTNHIHLMTGIIVSQKWLSSLTQEQQTILREESQKNGDIASENTIQAGDKMLGEMANKGMTISDVDIQPFVDGCRYVPEKLGLSEAYKQVNSVIN</sequence>
<dbReference type="GO" id="GO:0055085">
    <property type="term" value="P:transmembrane transport"/>
    <property type="evidence" value="ECO:0007669"/>
    <property type="project" value="InterPro"/>
</dbReference>
<comment type="caution">
    <text evidence="4">The sequence shown here is derived from an EMBL/GenBank/DDBJ whole genome shotgun (WGS) entry which is preliminary data.</text>
</comment>
<evidence type="ECO:0000313" key="3">
    <source>
        <dbReference type="EMBL" id="MWL00181.1"/>
    </source>
</evidence>
<dbReference type="InterPro" id="IPR004682">
    <property type="entry name" value="TRAP_DctP"/>
</dbReference>
<dbReference type="GO" id="GO:0030288">
    <property type="term" value="C:outer membrane-bounded periplasmic space"/>
    <property type="evidence" value="ECO:0007669"/>
    <property type="project" value="InterPro"/>
</dbReference>
<dbReference type="AlphaFoldDB" id="A0A6D0DCY9"/>
<evidence type="ECO:0000256" key="1">
    <source>
        <dbReference type="ARBA" id="ARBA00022729"/>
    </source>
</evidence>
<evidence type="ECO:0000313" key="4">
    <source>
        <dbReference type="EMBL" id="MWL02947.1"/>
    </source>
</evidence>
<organism evidence="4 5">
    <name type="scientific">Escherichia coli</name>
    <dbReference type="NCBI Taxonomy" id="562"/>
    <lineage>
        <taxon>Bacteria</taxon>
        <taxon>Pseudomonadati</taxon>
        <taxon>Pseudomonadota</taxon>
        <taxon>Gammaproteobacteria</taxon>
        <taxon>Enterobacterales</taxon>
        <taxon>Enterobacteriaceae</taxon>
        <taxon>Escherichia</taxon>
    </lineage>
</organism>
<dbReference type="RefSeq" id="WP_157704630.1">
    <property type="nucleotide sequence ID" value="NZ_JANFDX010000001.1"/>
</dbReference>
<dbReference type="PANTHER" id="PTHR33376:SF3">
    <property type="entry name" value="C4-DICARBOXYLATE-BINDING PROTEIN"/>
    <property type="match status" value="1"/>
</dbReference>
<evidence type="ECO:0000313" key="5">
    <source>
        <dbReference type="Proteomes" id="UP000430081"/>
    </source>
</evidence>
<gene>
    <name evidence="4" type="ORF">GQM13_05730</name>
    <name evidence="3" type="ORF">GQM21_23985</name>
</gene>
<dbReference type="Gene3D" id="3.40.190.170">
    <property type="entry name" value="Bacterial extracellular solute-binding protein, family 7"/>
    <property type="match status" value="1"/>
</dbReference>
<reference evidence="5 6" key="1">
    <citation type="submission" date="2019-12" db="EMBL/GenBank/DDBJ databases">
        <title>Enteriobacteria Tanzani isolates_10432.</title>
        <authorList>
            <person name="Subbiah M."/>
            <person name="Call D."/>
        </authorList>
    </citation>
    <scope>NUCLEOTIDE SEQUENCE [LARGE SCALE GENOMIC DNA]</scope>
    <source>
        <strain evidence="4 5">10432wG7</strain>
        <strain evidence="3 6">10432wG8</strain>
    </source>
</reference>
<dbReference type="CDD" id="cd13669">
    <property type="entry name" value="PBP2_TRAP_TM0322_like"/>
    <property type="match status" value="1"/>
</dbReference>
<dbReference type="EMBL" id="WTMQ01000001">
    <property type="protein sequence ID" value="MWL02947.1"/>
    <property type="molecule type" value="Genomic_DNA"/>
</dbReference>
<feature type="signal peptide" evidence="2">
    <location>
        <begin position="1"/>
        <end position="26"/>
    </location>
</feature>
<accession>A0A6D0DCY9</accession>
<dbReference type="InterPro" id="IPR038404">
    <property type="entry name" value="TRAP_DctP_sf"/>
</dbReference>
<protein>
    <submittedName>
        <fullName evidence="4">DctP family TRAP transporter solute-binding subunit</fullName>
    </submittedName>
</protein>
<feature type="chain" id="PRO_5036384092" evidence="2">
    <location>
        <begin position="27"/>
        <end position="325"/>
    </location>
</feature>
<dbReference type="Proteomes" id="UP000430081">
    <property type="component" value="Unassembled WGS sequence"/>
</dbReference>
<name>A0A6D0DCY9_ECOLX</name>
<dbReference type="EMBL" id="WTML01000179">
    <property type="protein sequence ID" value="MWL00181.1"/>
    <property type="molecule type" value="Genomic_DNA"/>
</dbReference>
<dbReference type="Pfam" id="PF03480">
    <property type="entry name" value="DctP"/>
    <property type="match status" value="1"/>
</dbReference>
<dbReference type="PIRSF" id="PIRSF006470">
    <property type="entry name" value="DctB"/>
    <property type="match status" value="1"/>
</dbReference>